<accession>A0A1H7YNR0</accession>
<dbReference type="NCBIfam" id="TIGR01319">
    <property type="entry name" value="glmL_fam"/>
    <property type="match status" value="1"/>
</dbReference>
<dbReference type="AlphaFoldDB" id="A0A1H7YNR0"/>
<dbReference type="RefSeq" id="WP_175476503.1">
    <property type="nucleotide sequence ID" value="NZ_FOBS01000017.1"/>
</dbReference>
<reference evidence="1 2" key="1">
    <citation type="submission" date="2016-10" db="EMBL/GenBank/DDBJ databases">
        <authorList>
            <person name="de Groot N.N."/>
        </authorList>
    </citation>
    <scope>NUCLEOTIDE SEQUENCE [LARGE SCALE GENOMIC DNA]</scope>
    <source>
        <strain evidence="1 2">DSM 8423</strain>
    </source>
</reference>
<dbReference type="Pfam" id="PF13941">
    <property type="entry name" value="MutL"/>
    <property type="match status" value="1"/>
</dbReference>
<proteinExistence type="predicted"/>
<sequence>MSIYLLVDFGSTYTKVTAVDIEKEMILGRAQAPTTVETDITIGLDNALYHLVEACGIDLSTVKGKYASSSAAGGLKMAAIGLVPELTLEAARRACLGAGAKVVCSYGFEMDEGIVREIESAKCDIVLLCGGTDGGDKNVITRNAGLLAGANIQCPVLTAGNRVVSDKVRDILEQGGKKVYAAKNVLPNLETVEVEPAQQLIREIFIAHITKAKGLEKAMDFIGRPIVPTPKATLQAAALLANGTSDEAGIGSLLIVEVGGATTNIHSVVEQSLATPQTVLRGLPELTIKRTVEGDLGIRYNAQTIFDFVGVDTYLSKLRAYVPDLQEAANVHGPYNAVHHIKYLSRNVGHVPKTVIGQNADIVLAESAASIAVERHAGTLRQEFTVVGEVNVQHGKNLIPTENLIGTGGIFKYGLNPERVLRSALFSLDKPWSLKPRNPKAYIDRYYMLYGIGLLAEDFPDQALRIAKKYLKRTSLDN</sequence>
<dbReference type="NCBIfam" id="NF040745">
    <property type="entry name" value="accessory_GlmL"/>
    <property type="match status" value="1"/>
</dbReference>
<organism evidence="1 2">
    <name type="scientific">Syntrophus gentianae</name>
    <dbReference type="NCBI Taxonomy" id="43775"/>
    <lineage>
        <taxon>Bacteria</taxon>
        <taxon>Pseudomonadati</taxon>
        <taxon>Thermodesulfobacteriota</taxon>
        <taxon>Syntrophia</taxon>
        <taxon>Syntrophales</taxon>
        <taxon>Syntrophaceae</taxon>
        <taxon>Syntrophus</taxon>
    </lineage>
</organism>
<protein>
    <recommendedName>
        <fullName evidence="3">MutL protein</fullName>
    </recommendedName>
</protein>
<dbReference type="EMBL" id="FOBS01000017">
    <property type="protein sequence ID" value="SEM47581.1"/>
    <property type="molecule type" value="Genomic_DNA"/>
</dbReference>
<dbReference type="InterPro" id="IPR006230">
    <property type="entry name" value="MutL"/>
</dbReference>
<dbReference type="STRING" id="43775.SAMN04489760_11737"/>
<evidence type="ECO:0000313" key="2">
    <source>
        <dbReference type="Proteomes" id="UP000198744"/>
    </source>
</evidence>
<evidence type="ECO:0000313" key="1">
    <source>
        <dbReference type="EMBL" id="SEM47581.1"/>
    </source>
</evidence>
<name>A0A1H7YNR0_9BACT</name>
<dbReference type="Proteomes" id="UP000198744">
    <property type="component" value="Unassembled WGS sequence"/>
</dbReference>
<gene>
    <name evidence="1" type="ORF">SAMN04489760_11737</name>
</gene>
<dbReference type="PIRSF" id="PIRSF004729">
    <property type="entry name" value="MutL"/>
    <property type="match status" value="1"/>
</dbReference>
<keyword evidence="2" id="KW-1185">Reference proteome</keyword>
<evidence type="ECO:0008006" key="3">
    <source>
        <dbReference type="Google" id="ProtNLM"/>
    </source>
</evidence>